<dbReference type="EMBL" id="CAJDKC010000003">
    <property type="protein sequence ID" value="CAD0323427.1"/>
    <property type="molecule type" value="Genomic_DNA"/>
</dbReference>
<dbReference type="AlphaFoldDB" id="A0A6V7CVH3"/>
<reference evidence="1 2" key="1">
    <citation type="submission" date="2020-07" db="EMBL/GenBank/DDBJ databases">
        <authorList>
            <person name="Pothier F. J."/>
        </authorList>
    </citation>
    <scope>NUCLEOTIDE SEQUENCE [LARGE SCALE GENOMIC DNA]</scope>
    <source>
        <strain evidence="1 2">CFBP 7900</strain>
    </source>
</reference>
<proteinExistence type="predicted"/>
<evidence type="ECO:0000313" key="1">
    <source>
        <dbReference type="EMBL" id="CAD0323437.1"/>
    </source>
</evidence>
<dbReference type="EMBL" id="CAJDKC010000003">
    <property type="protein sequence ID" value="CAD0323437.1"/>
    <property type="molecule type" value="Genomic_DNA"/>
</dbReference>
<protein>
    <submittedName>
        <fullName evidence="1">Uncharacterized protein</fullName>
    </submittedName>
</protein>
<sequence length="217" mass="24094">MWTHAVEKDEFLAGSKVAAKILFDAIKHQRQSSQFKALTSLCQPKICLKDFNSSGSEYVACEMLAGSLIVLAHKIIDLHGASPVKGTGALHFESEINRLIHDYPGARIKKKFELPLKFCVGREVGHLPLGVIVHGARNQYCHFGESRRLDPINELVFNHLQQLYADAEWLNFDAKAGGRILALTATSTLYWTADENDGGVGFERFCVDMSDVIGQAY</sequence>
<comment type="caution">
    <text evidence="1">The sequence shown here is derived from an EMBL/GenBank/DDBJ whole genome shotgun (WGS) entry which is preliminary data.</text>
</comment>
<gene>
    <name evidence="1" type="ORF">CFBP7900_14970</name>
</gene>
<name>A0A6V7CVH3_9XANT</name>
<evidence type="ECO:0000313" key="2">
    <source>
        <dbReference type="Proteomes" id="UP000587508"/>
    </source>
</evidence>
<organism evidence="1 2">
    <name type="scientific">Xanthomonas hortorum pv. carotae</name>
    <dbReference type="NCBI Taxonomy" id="487904"/>
    <lineage>
        <taxon>Bacteria</taxon>
        <taxon>Pseudomonadati</taxon>
        <taxon>Pseudomonadota</taxon>
        <taxon>Gammaproteobacteria</taxon>
        <taxon>Lysobacterales</taxon>
        <taxon>Lysobacteraceae</taxon>
        <taxon>Xanthomonas</taxon>
    </lineage>
</organism>
<dbReference type="Proteomes" id="UP000587508">
    <property type="component" value="Unassembled WGS sequence"/>
</dbReference>
<accession>A0A6V7CVH3</accession>